<dbReference type="Pfam" id="PF07568">
    <property type="entry name" value="HisKA_2"/>
    <property type="match status" value="1"/>
</dbReference>
<proteinExistence type="predicted"/>
<keyword evidence="3" id="KW-0597">Phosphoprotein</keyword>
<evidence type="ECO:0000259" key="8">
    <source>
        <dbReference type="Pfam" id="PF07568"/>
    </source>
</evidence>
<dbReference type="EC" id="2.7.13.3" evidence="2"/>
<dbReference type="Proteomes" id="UP001194539">
    <property type="component" value="Unassembled WGS sequence"/>
</dbReference>
<dbReference type="InterPro" id="IPR036890">
    <property type="entry name" value="HATPase_C_sf"/>
</dbReference>
<keyword evidence="7" id="KW-0067">ATP-binding</keyword>
<dbReference type="PANTHER" id="PTHR41523:SF8">
    <property type="entry name" value="ETHYLENE RESPONSE SENSOR PROTEIN"/>
    <property type="match status" value="1"/>
</dbReference>
<keyword evidence="5" id="KW-0547">Nucleotide-binding</keyword>
<accession>A0ABS0NYF8</accession>
<feature type="domain" description="Signal transduction histidine kinase subgroup 2 dimerisation and phosphoacceptor" evidence="8">
    <location>
        <begin position="22"/>
        <end position="96"/>
    </location>
</feature>
<dbReference type="Gene3D" id="3.30.565.10">
    <property type="entry name" value="Histidine kinase-like ATPase, C-terminal domain"/>
    <property type="match status" value="1"/>
</dbReference>
<evidence type="ECO:0000256" key="1">
    <source>
        <dbReference type="ARBA" id="ARBA00000085"/>
    </source>
</evidence>
<dbReference type="EMBL" id="JACEGD010000006">
    <property type="protein sequence ID" value="MBH5386039.1"/>
    <property type="molecule type" value="Genomic_DNA"/>
</dbReference>
<dbReference type="InterPro" id="IPR011495">
    <property type="entry name" value="Sig_transdc_His_kin_sub2_dim/P"/>
</dbReference>
<keyword evidence="6 9" id="KW-0418">Kinase</keyword>
<gene>
    <name evidence="9" type="ORF">H1B27_07025</name>
</gene>
<evidence type="ECO:0000256" key="6">
    <source>
        <dbReference type="ARBA" id="ARBA00022777"/>
    </source>
</evidence>
<comment type="caution">
    <text evidence="9">The sequence shown here is derived from an EMBL/GenBank/DDBJ whole genome shotgun (WGS) entry which is preliminary data.</text>
</comment>
<dbReference type="PANTHER" id="PTHR41523">
    <property type="entry name" value="TWO-COMPONENT SYSTEM SENSOR PROTEIN"/>
    <property type="match status" value="1"/>
</dbReference>
<sequence>MSSLSELSPDSGTNAERMLLRELAHQIEGELVSVIELLSEAAGRCEGAEARAILTSVQDRLESHVCLHHALQMPQFATTIDLASYLQQLCRSISRSRLEYEGIALSLLLQPLKVSSERCWLLGMIVFELITASARHLSLDGAGAIRLEVWGTANSVMCCIIDNGATAEGRPGLDRSIVDMLVARLNGTMDIRFGPDGTRTVVGIPRRA</sequence>
<evidence type="ECO:0000256" key="7">
    <source>
        <dbReference type="ARBA" id="ARBA00022840"/>
    </source>
</evidence>
<reference evidence="9 10" key="1">
    <citation type="submission" date="2020-07" db="EMBL/GenBank/DDBJ databases">
        <title>Bradyrhizobium diversity isolated from nodules of indigenous legumes of Western Australia.</title>
        <authorList>
            <person name="Klepa M.S."/>
        </authorList>
    </citation>
    <scope>NUCLEOTIDE SEQUENCE [LARGE SCALE GENOMIC DNA]</scope>
    <source>
        <strain evidence="9 10">CNPSo 4019</strain>
    </source>
</reference>
<organism evidence="9 10">
    <name type="scientific">Bradyrhizobium diversitatis</name>
    <dbReference type="NCBI Taxonomy" id="2755406"/>
    <lineage>
        <taxon>Bacteria</taxon>
        <taxon>Pseudomonadati</taxon>
        <taxon>Pseudomonadota</taxon>
        <taxon>Alphaproteobacteria</taxon>
        <taxon>Hyphomicrobiales</taxon>
        <taxon>Nitrobacteraceae</taxon>
        <taxon>Bradyrhizobium</taxon>
    </lineage>
</organism>
<evidence type="ECO:0000256" key="2">
    <source>
        <dbReference type="ARBA" id="ARBA00012438"/>
    </source>
</evidence>
<name>A0ABS0NYF8_9BRAD</name>
<evidence type="ECO:0000313" key="10">
    <source>
        <dbReference type="Proteomes" id="UP001194539"/>
    </source>
</evidence>
<dbReference type="RefSeq" id="WP_197965478.1">
    <property type="nucleotide sequence ID" value="NZ_JACEGD010000006.1"/>
</dbReference>
<dbReference type="SUPFAM" id="SSF55874">
    <property type="entry name" value="ATPase domain of HSP90 chaperone/DNA topoisomerase II/histidine kinase"/>
    <property type="match status" value="1"/>
</dbReference>
<evidence type="ECO:0000313" key="9">
    <source>
        <dbReference type="EMBL" id="MBH5386039.1"/>
    </source>
</evidence>
<dbReference type="GO" id="GO:0016301">
    <property type="term" value="F:kinase activity"/>
    <property type="evidence" value="ECO:0007669"/>
    <property type="project" value="UniProtKB-KW"/>
</dbReference>
<evidence type="ECO:0000256" key="5">
    <source>
        <dbReference type="ARBA" id="ARBA00022741"/>
    </source>
</evidence>
<keyword evidence="10" id="KW-1185">Reference proteome</keyword>
<evidence type="ECO:0000256" key="3">
    <source>
        <dbReference type="ARBA" id="ARBA00022553"/>
    </source>
</evidence>
<protein>
    <recommendedName>
        <fullName evidence="2">histidine kinase</fullName>
        <ecNumber evidence="2">2.7.13.3</ecNumber>
    </recommendedName>
</protein>
<keyword evidence="4" id="KW-0808">Transferase</keyword>
<comment type="catalytic activity">
    <reaction evidence="1">
        <text>ATP + protein L-histidine = ADP + protein N-phospho-L-histidine.</text>
        <dbReference type="EC" id="2.7.13.3"/>
    </reaction>
</comment>
<evidence type="ECO:0000256" key="4">
    <source>
        <dbReference type="ARBA" id="ARBA00022679"/>
    </source>
</evidence>